<evidence type="ECO:0000256" key="8">
    <source>
        <dbReference type="ARBA" id="ARBA00022989"/>
    </source>
</evidence>
<evidence type="ECO:0000256" key="2">
    <source>
        <dbReference type="ARBA" id="ARBA00006555"/>
    </source>
</evidence>
<keyword evidence="9" id="KW-0472">Membrane</keyword>
<evidence type="ECO:0000256" key="5">
    <source>
        <dbReference type="ARBA" id="ARBA00022519"/>
    </source>
</evidence>
<dbReference type="GO" id="GO:0015891">
    <property type="term" value="P:siderophore transport"/>
    <property type="evidence" value="ECO:0007669"/>
    <property type="project" value="InterPro"/>
</dbReference>
<dbReference type="GO" id="GO:0030288">
    <property type="term" value="C:outer membrane-bounded periplasmic space"/>
    <property type="evidence" value="ECO:0007669"/>
    <property type="project" value="InterPro"/>
</dbReference>
<evidence type="ECO:0000256" key="6">
    <source>
        <dbReference type="ARBA" id="ARBA00022692"/>
    </source>
</evidence>
<dbReference type="InterPro" id="IPR037682">
    <property type="entry name" value="TonB_C"/>
</dbReference>
<evidence type="ECO:0000256" key="3">
    <source>
        <dbReference type="ARBA" id="ARBA00022448"/>
    </source>
</evidence>
<dbReference type="GO" id="GO:0015031">
    <property type="term" value="P:protein transport"/>
    <property type="evidence" value="ECO:0007669"/>
    <property type="project" value="UniProtKB-KW"/>
</dbReference>
<dbReference type="Proteomes" id="UP000295064">
    <property type="component" value="Unassembled WGS sequence"/>
</dbReference>
<dbReference type="PANTHER" id="PTHR33446:SF2">
    <property type="entry name" value="PROTEIN TONB"/>
    <property type="match status" value="1"/>
</dbReference>
<proteinExistence type="inferred from homology"/>
<dbReference type="InterPro" id="IPR006260">
    <property type="entry name" value="TonB/TolA_C"/>
</dbReference>
<evidence type="ECO:0000256" key="10">
    <source>
        <dbReference type="SAM" id="MobiDB-lite"/>
    </source>
</evidence>
<dbReference type="Gene3D" id="3.30.1150.10">
    <property type="match status" value="1"/>
</dbReference>
<comment type="subcellular location">
    <subcellularLocation>
        <location evidence="1">Cell inner membrane</location>
        <topology evidence="1">Single-pass membrane protein</topology>
        <orientation evidence="1">Periplasmic side</orientation>
    </subcellularLocation>
</comment>
<comment type="caution">
    <text evidence="12">The sequence shown here is derived from an EMBL/GenBank/DDBJ whole genome shotgun (WGS) entry which is preliminary data.</text>
</comment>
<keyword evidence="5" id="KW-0997">Cell inner membrane</keyword>
<name>A0A4R6LPQ0_9FIRM</name>
<dbReference type="EMBL" id="SNWX01000011">
    <property type="protein sequence ID" value="TDO89381.1"/>
    <property type="molecule type" value="Genomic_DNA"/>
</dbReference>
<dbReference type="InterPro" id="IPR003538">
    <property type="entry name" value="TonB"/>
</dbReference>
<dbReference type="NCBIfam" id="TIGR01352">
    <property type="entry name" value="tonB_Cterm"/>
    <property type="match status" value="1"/>
</dbReference>
<dbReference type="GO" id="GO:0031992">
    <property type="term" value="F:energy transducer activity"/>
    <property type="evidence" value="ECO:0007669"/>
    <property type="project" value="InterPro"/>
</dbReference>
<keyword evidence="4" id="KW-1003">Cell membrane</keyword>
<evidence type="ECO:0000313" key="13">
    <source>
        <dbReference type="Proteomes" id="UP000295064"/>
    </source>
</evidence>
<accession>A0A4R6LPQ0</accession>
<keyword evidence="7" id="KW-0653">Protein transport</keyword>
<evidence type="ECO:0000256" key="7">
    <source>
        <dbReference type="ARBA" id="ARBA00022927"/>
    </source>
</evidence>
<dbReference type="SUPFAM" id="SSF74653">
    <property type="entry name" value="TolA/TonB C-terminal domain"/>
    <property type="match status" value="1"/>
</dbReference>
<feature type="region of interest" description="Disordered" evidence="10">
    <location>
        <begin position="54"/>
        <end position="225"/>
    </location>
</feature>
<dbReference type="InterPro" id="IPR051045">
    <property type="entry name" value="TonB-dependent_transducer"/>
</dbReference>
<dbReference type="GO" id="GO:0005886">
    <property type="term" value="C:plasma membrane"/>
    <property type="evidence" value="ECO:0007669"/>
    <property type="project" value="UniProtKB-SubCell"/>
</dbReference>
<evidence type="ECO:0000256" key="1">
    <source>
        <dbReference type="ARBA" id="ARBA00004383"/>
    </source>
</evidence>
<keyword evidence="8" id="KW-1133">Transmembrane helix</keyword>
<feature type="compositionally biased region" description="Basic and acidic residues" evidence="10">
    <location>
        <begin position="102"/>
        <end position="145"/>
    </location>
</feature>
<feature type="compositionally biased region" description="Basic and acidic residues" evidence="10">
    <location>
        <begin position="78"/>
        <end position="93"/>
    </location>
</feature>
<gene>
    <name evidence="12" type="ORF">DFR79_11143</name>
</gene>
<sequence>MIMKQKKIIYFIAFLLSLSFIFWLEASSLKLLTEDIKPLRREEVKIELLSVSKNLSEENEEPETEEKKQTETAVKTQKSQEKQEEDNLKKINEINEEVDNNSLEKERKAITPEKNKSNVKEKSETKDQKELNTEETNKLEKDQDKPPAWLKNTESENKKDNSKNKNLKARDEENKKDKFDLEKYLAELKKEDEKNKESQTESKQNLEQINLNKNTTSETKKTKMAETIKENQSIEKVEINNSNNSEAEENNQKIKENKVYDLRNGDFGSIQKPGIKNYAKPEYPSNLRRRNIEGEVIVSLRVDEEGQVQNLKIYKSSGYDSFDQSALNAISNWKFKAAEKDGNQVAVIVNLPIRFKLN</sequence>
<organism evidence="12 13">
    <name type="scientific">Halanaerobium saccharolyticum</name>
    <dbReference type="NCBI Taxonomy" id="43595"/>
    <lineage>
        <taxon>Bacteria</taxon>
        <taxon>Bacillati</taxon>
        <taxon>Bacillota</taxon>
        <taxon>Clostridia</taxon>
        <taxon>Halanaerobiales</taxon>
        <taxon>Halanaerobiaceae</taxon>
        <taxon>Halanaerobium</taxon>
    </lineage>
</organism>
<dbReference type="GO" id="GO:0055085">
    <property type="term" value="P:transmembrane transport"/>
    <property type="evidence" value="ECO:0007669"/>
    <property type="project" value="InterPro"/>
</dbReference>
<dbReference type="PANTHER" id="PTHR33446">
    <property type="entry name" value="PROTEIN TONB-RELATED"/>
    <property type="match status" value="1"/>
</dbReference>
<dbReference type="Pfam" id="PF03544">
    <property type="entry name" value="TonB_C"/>
    <property type="match status" value="1"/>
</dbReference>
<dbReference type="PRINTS" id="PR01374">
    <property type="entry name" value="TONBPROTEIN"/>
</dbReference>
<keyword evidence="3" id="KW-0813">Transport</keyword>
<dbReference type="PROSITE" id="PS52015">
    <property type="entry name" value="TONB_CTD"/>
    <property type="match status" value="1"/>
</dbReference>
<feature type="domain" description="TonB C-terminal" evidence="11">
    <location>
        <begin position="268"/>
        <end position="358"/>
    </location>
</feature>
<evidence type="ECO:0000313" key="12">
    <source>
        <dbReference type="EMBL" id="TDO89381.1"/>
    </source>
</evidence>
<protein>
    <submittedName>
        <fullName evidence="12">TonB family protein</fullName>
    </submittedName>
</protein>
<evidence type="ECO:0000259" key="11">
    <source>
        <dbReference type="PROSITE" id="PS52015"/>
    </source>
</evidence>
<reference evidence="12 13" key="1">
    <citation type="submission" date="2019-03" db="EMBL/GenBank/DDBJ databases">
        <title>Subsurface microbial communities from deep shales in Ohio and West Virginia, USA.</title>
        <authorList>
            <person name="Wrighton K."/>
        </authorList>
    </citation>
    <scope>NUCLEOTIDE SEQUENCE [LARGE SCALE GENOMIC DNA]</scope>
    <source>
        <strain evidence="12 13">MA284_T2</strain>
    </source>
</reference>
<feature type="compositionally biased region" description="Basic and acidic residues" evidence="10">
    <location>
        <begin position="153"/>
        <end position="200"/>
    </location>
</feature>
<evidence type="ECO:0000256" key="9">
    <source>
        <dbReference type="ARBA" id="ARBA00023136"/>
    </source>
</evidence>
<evidence type="ECO:0000256" key="4">
    <source>
        <dbReference type="ARBA" id="ARBA00022475"/>
    </source>
</evidence>
<comment type="similarity">
    <text evidence="2">Belongs to the TonB family.</text>
</comment>
<dbReference type="AlphaFoldDB" id="A0A4R6LPQ0"/>
<keyword evidence="6" id="KW-0812">Transmembrane</keyword>